<dbReference type="Pfam" id="PF13749">
    <property type="entry name" value="HATPase_c_4"/>
    <property type="match status" value="1"/>
</dbReference>
<evidence type="ECO:0000259" key="1">
    <source>
        <dbReference type="PROSITE" id="PS51747"/>
    </source>
</evidence>
<dbReference type="PANTHER" id="PTHR30595">
    <property type="entry name" value="GLPR-RELATED TRANSCRIPTIONAL REPRESSOR"/>
    <property type="match status" value="1"/>
</dbReference>
<dbReference type="EMBL" id="FOPP01000009">
    <property type="protein sequence ID" value="SFH35028.1"/>
    <property type="molecule type" value="Genomic_DNA"/>
</dbReference>
<dbReference type="InterPro" id="IPR016193">
    <property type="entry name" value="Cytidine_deaminase-like"/>
</dbReference>
<dbReference type="InterPro" id="IPR038475">
    <property type="entry name" value="RecG_C_sf"/>
</dbReference>
<dbReference type="STRING" id="414048.SAMN04489864_109124"/>
<dbReference type="Gene3D" id="3.30.565.60">
    <property type="match status" value="1"/>
</dbReference>
<keyword evidence="2" id="KW-0547">Nucleotide-binding</keyword>
<protein>
    <submittedName>
        <fullName evidence="2">ATP-dependent DNA helicase RecG</fullName>
    </submittedName>
</protein>
<dbReference type="Gene3D" id="3.40.140.10">
    <property type="entry name" value="Cytidine Deaminase, domain 2"/>
    <property type="match status" value="1"/>
</dbReference>
<name>A0A1I2ZAY8_9SPHI</name>
<keyword evidence="3" id="KW-1185">Reference proteome</keyword>
<gene>
    <name evidence="2" type="ORF">SAMN04489864_109124</name>
</gene>
<keyword evidence="2" id="KW-0067">ATP-binding</keyword>
<dbReference type="RefSeq" id="WP_090996094.1">
    <property type="nucleotide sequence ID" value="NZ_FOPP01000009.1"/>
</dbReference>
<keyword evidence="2" id="KW-0347">Helicase</keyword>
<dbReference type="OrthoDB" id="613884at2"/>
<dbReference type="Pfam" id="PF00383">
    <property type="entry name" value="dCMP_cyt_deam_1"/>
    <property type="match status" value="1"/>
</dbReference>
<dbReference type="PROSITE" id="PS51747">
    <property type="entry name" value="CYT_DCMP_DEAMINASES_2"/>
    <property type="match status" value="1"/>
</dbReference>
<dbReference type="PANTHER" id="PTHR30595:SF6">
    <property type="entry name" value="SCHLAFEN ALBA-2 DOMAIN-CONTAINING PROTEIN"/>
    <property type="match status" value="1"/>
</dbReference>
<sequence length="496" mass="56494">MNLAFDPEKYMKLAVEIMKKSIQEPREDKTSPKVGAVLVSPNGEVLDTAFRGELRDGDHAEFTLLERKNRNKGVTGCYLFATLEPCAPGARKHPKLGCAERIVNARIAKVWIGIADPDPTVDRKGIKYLESKNVEVEMFRPEFQKQIKKENEEFLKQAIQRAEDVKVEKVIVLNKLDELMPATDLSIFDKEALDYYIKSAGLGFTSDSEDFKRHLAQLELIIPAGNTYMATGAALLLFGKDPRAAYQNAVVKAKIKYGSNAPIPKDFDGPLVLIPRGIEMWLQQVLHSQVSREKFERQTQAAYPLEPLREAIINALVHRDYEIEGAKTYIEIDDDKILVKSAGLPVSPISLDQVKQFKASSLSRNPKITYIFNKMKLMEENELGMETFRTMQEKHNLPLPEFSYTEPYLALTFPRTLEAVKSVSIHKGIEELTVDEIKGYEWIKSKTSVSRKEYQNHLRIEERTANRHLKRFIRLGLIGDNGESPKSNKYRYVFIG</sequence>
<dbReference type="GO" id="GO:0004386">
    <property type="term" value="F:helicase activity"/>
    <property type="evidence" value="ECO:0007669"/>
    <property type="project" value="UniProtKB-KW"/>
</dbReference>
<reference evidence="2 3" key="1">
    <citation type="submission" date="2016-10" db="EMBL/GenBank/DDBJ databases">
        <authorList>
            <person name="de Groot N.N."/>
        </authorList>
    </citation>
    <scope>NUCLEOTIDE SEQUENCE [LARGE SCALE GENOMIC DNA]</scope>
    <source>
        <strain evidence="2 3">DSM 18684</strain>
    </source>
</reference>
<proteinExistence type="predicted"/>
<evidence type="ECO:0000313" key="3">
    <source>
        <dbReference type="Proteomes" id="UP000199666"/>
    </source>
</evidence>
<organism evidence="2 3">
    <name type="scientific">Pedobacter insulae</name>
    <dbReference type="NCBI Taxonomy" id="414048"/>
    <lineage>
        <taxon>Bacteria</taxon>
        <taxon>Pseudomonadati</taxon>
        <taxon>Bacteroidota</taxon>
        <taxon>Sphingobacteriia</taxon>
        <taxon>Sphingobacteriales</taxon>
        <taxon>Sphingobacteriaceae</taxon>
        <taxon>Pedobacter</taxon>
    </lineage>
</organism>
<evidence type="ECO:0000313" key="2">
    <source>
        <dbReference type="EMBL" id="SFH35028.1"/>
    </source>
</evidence>
<dbReference type="InterPro" id="IPR002125">
    <property type="entry name" value="CMP_dCMP_dom"/>
</dbReference>
<dbReference type="SUPFAM" id="SSF53927">
    <property type="entry name" value="Cytidine deaminase-like"/>
    <property type="match status" value="1"/>
</dbReference>
<dbReference type="Proteomes" id="UP000199666">
    <property type="component" value="Unassembled WGS sequence"/>
</dbReference>
<keyword evidence="2" id="KW-0378">Hydrolase</keyword>
<dbReference type="AlphaFoldDB" id="A0A1I2ZAY8"/>
<accession>A0A1I2ZAY8</accession>
<feature type="domain" description="CMP/dCMP-type deaminase" evidence="1">
    <location>
        <begin position="5"/>
        <end position="142"/>
    </location>
</feature>